<keyword evidence="2" id="KW-0479">Metal-binding</keyword>
<dbReference type="OrthoDB" id="654211at2759"/>
<dbReference type="InterPro" id="IPR036236">
    <property type="entry name" value="Znf_C2H2_sf"/>
</dbReference>
<keyword evidence="6" id="KW-0238">DNA-binding</keyword>
<evidence type="ECO:0000256" key="7">
    <source>
        <dbReference type="ARBA" id="ARBA00023242"/>
    </source>
</evidence>
<keyword evidence="5" id="KW-0862">Zinc</keyword>
<dbReference type="SMART" id="SM00355">
    <property type="entry name" value="ZnF_C2H2"/>
    <property type="match status" value="5"/>
</dbReference>
<dbReference type="PANTHER" id="PTHR24404">
    <property type="entry name" value="ZINC FINGER PROTEIN"/>
    <property type="match status" value="1"/>
</dbReference>
<dbReference type="FunFam" id="3.30.160.60:FF:000688">
    <property type="entry name" value="zinc finger protein 197 isoform X1"/>
    <property type="match status" value="1"/>
</dbReference>
<dbReference type="PROSITE" id="PS00028">
    <property type="entry name" value="ZINC_FINGER_C2H2_1"/>
    <property type="match status" value="5"/>
</dbReference>
<keyword evidence="7" id="KW-0539">Nucleus</keyword>
<dbReference type="SUPFAM" id="SSF57667">
    <property type="entry name" value="beta-beta-alpha zinc fingers"/>
    <property type="match status" value="2"/>
</dbReference>
<evidence type="ECO:0000256" key="6">
    <source>
        <dbReference type="ARBA" id="ARBA00023125"/>
    </source>
</evidence>
<keyword evidence="3" id="KW-0677">Repeat</keyword>
<protein>
    <submittedName>
        <fullName evidence="8">Zinc finger protein</fullName>
    </submittedName>
</protein>
<accession>A0A2A6D0M4</accession>
<accession>A0A8R1UB69</accession>
<dbReference type="GO" id="GO:0003700">
    <property type="term" value="F:DNA-binding transcription factor activity"/>
    <property type="evidence" value="ECO:0000318"/>
    <property type="project" value="GO_Central"/>
</dbReference>
<dbReference type="GO" id="GO:0008270">
    <property type="term" value="F:zinc ion binding"/>
    <property type="evidence" value="ECO:0007669"/>
    <property type="project" value="UniProtKB-KW"/>
</dbReference>
<reference evidence="8" key="2">
    <citation type="submission" date="2022-06" db="UniProtKB">
        <authorList>
            <consortium name="EnsemblMetazoa"/>
        </authorList>
    </citation>
    <scope>IDENTIFICATION</scope>
    <source>
        <strain evidence="8">PS312</strain>
    </source>
</reference>
<dbReference type="FunFam" id="3.30.160.60:FF:000065">
    <property type="entry name" value="B-cell CLL/lymphoma 6, member B"/>
    <property type="match status" value="1"/>
</dbReference>
<dbReference type="Gene3D" id="3.30.160.60">
    <property type="entry name" value="Classic Zinc Finger"/>
    <property type="match status" value="4"/>
</dbReference>
<dbReference type="GO" id="GO:0000978">
    <property type="term" value="F:RNA polymerase II cis-regulatory region sequence-specific DNA binding"/>
    <property type="evidence" value="ECO:0000318"/>
    <property type="project" value="GO_Central"/>
</dbReference>
<name>A0A2A6D0M4_PRIPA</name>
<evidence type="ECO:0000256" key="4">
    <source>
        <dbReference type="ARBA" id="ARBA00022771"/>
    </source>
</evidence>
<sequence>MNEMDEYLAEEKFDATENGTMMDDETDMNFYADNEQQYFDNDGVVSQRAVHQCNLCNKLFVSVKGLEQHGVLHTDERPYKCHVCDKTFRFKSNMFEHRSLHSGFTPHSCPYCGKTCRLKGNLKKHLATHVSTKEELEDAWAPFSSNINRRTAEIAQNTLIVSGNRDRLTSDYTAVARPRKRKLALGIDASIWTDKIRKGELFPYINVDQKMARVEETIKAAEGSGLMTLDELVELLKPMYFDRFDCPLCKSMFMSRSECTEHLNCEHPRARVDRPLFCEICLKSFADRKSMDQHESYHKRVELMIEHGEIEVDIPDILLPDSIVFTDSEETKCVV</sequence>
<dbReference type="Pfam" id="PF00096">
    <property type="entry name" value="zf-C2H2"/>
    <property type="match status" value="2"/>
</dbReference>
<proteinExistence type="predicted"/>
<dbReference type="GO" id="GO:0005634">
    <property type="term" value="C:nucleus"/>
    <property type="evidence" value="ECO:0007669"/>
    <property type="project" value="UniProtKB-SubCell"/>
</dbReference>
<dbReference type="EnsemblMetazoa" id="PPA17420.1">
    <property type="protein sequence ID" value="PPA17420.1"/>
    <property type="gene ID" value="WBGene00106974"/>
</dbReference>
<evidence type="ECO:0000256" key="1">
    <source>
        <dbReference type="ARBA" id="ARBA00004123"/>
    </source>
</evidence>
<dbReference type="GO" id="GO:0006357">
    <property type="term" value="P:regulation of transcription by RNA polymerase II"/>
    <property type="evidence" value="ECO:0000318"/>
    <property type="project" value="GO_Central"/>
</dbReference>
<keyword evidence="9" id="KW-1185">Reference proteome</keyword>
<dbReference type="InterPro" id="IPR050589">
    <property type="entry name" value="Ikaros_C2H2-ZF"/>
</dbReference>
<gene>
    <name evidence="8" type="primary">WBGene00106974</name>
</gene>
<evidence type="ECO:0000313" key="8">
    <source>
        <dbReference type="EnsemblMetazoa" id="PPA17420.1"/>
    </source>
</evidence>
<evidence type="ECO:0000256" key="5">
    <source>
        <dbReference type="ARBA" id="ARBA00022833"/>
    </source>
</evidence>
<dbReference type="Pfam" id="PF12874">
    <property type="entry name" value="zf-met"/>
    <property type="match status" value="1"/>
</dbReference>
<keyword evidence="4" id="KW-0863">Zinc-finger</keyword>
<evidence type="ECO:0000256" key="2">
    <source>
        <dbReference type="ARBA" id="ARBA00022723"/>
    </source>
</evidence>
<dbReference type="Proteomes" id="UP000005239">
    <property type="component" value="Unassembled WGS sequence"/>
</dbReference>
<dbReference type="PROSITE" id="PS50157">
    <property type="entry name" value="ZINC_FINGER_C2H2_2"/>
    <property type="match status" value="4"/>
</dbReference>
<dbReference type="AlphaFoldDB" id="A0A2A6D0M4"/>
<evidence type="ECO:0000256" key="3">
    <source>
        <dbReference type="ARBA" id="ARBA00022737"/>
    </source>
</evidence>
<evidence type="ECO:0000313" key="9">
    <source>
        <dbReference type="Proteomes" id="UP000005239"/>
    </source>
</evidence>
<dbReference type="InterPro" id="IPR013087">
    <property type="entry name" value="Znf_C2H2_type"/>
</dbReference>
<reference evidence="9" key="1">
    <citation type="journal article" date="2008" name="Nat. Genet.">
        <title>The Pristionchus pacificus genome provides a unique perspective on nematode lifestyle and parasitism.</title>
        <authorList>
            <person name="Dieterich C."/>
            <person name="Clifton S.W."/>
            <person name="Schuster L.N."/>
            <person name="Chinwalla A."/>
            <person name="Delehaunty K."/>
            <person name="Dinkelacker I."/>
            <person name="Fulton L."/>
            <person name="Fulton R."/>
            <person name="Godfrey J."/>
            <person name="Minx P."/>
            <person name="Mitreva M."/>
            <person name="Roeseler W."/>
            <person name="Tian H."/>
            <person name="Witte H."/>
            <person name="Yang S.P."/>
            <person name="Wilson R.K."/>
            <person name="Sommer R.J."/>
        </authorList>
    </citation>
    <scope>NUCLEOTIDE SEQUENCE [LARGE SCALE GENOMIC DNA]</scope>
    <source>
        <strain evidence="9">PS312</strain>
    </source>
</reference>
<organism evidence="8 9">
    <name type="scientific">Pristionchus pacificus</name>
    <name type="common">Parasitic nematode worm</name>
    <dbReference type="NCBI Taxonomy" id="54126"/>
    <lineage>
        <taxon>Eukaryota</taxon>
        <taxon>Metazoa</taxon>
        <taxon>Ecdysozoa</taxon>
        <taxon>Nematoda</taxon>
        <taxon>Chromadorea</taxon>
        <taxon>Rhabditida</taxon>
        <taxon>Rhabditina</taxon>
        <taxon>Diplogasteromorpha</taxon>
        <taxon>Diplogasteroidea</taxon>
        <taxon>Neodiplogasteridae</taxon>
        <taxon>Pristionchus</taxon>
    </lineage>
</organism>
<comment type="subcellular location">
    <subcellularLocation>
        <location evidence="1">Nucleus</location>
    </subcellularLocation>
</comment>
<dbReference type="PANTHER" id="PTHR24404:SF114">
    <property type="entry name" value="KLUMPFUSS, ISOFORM B-RELATED"/>
    <property type="match status" value="1"/>
</dbReference>